<dbReference type="InterPro" id="IPR024932">
    <property type="entry name" value="ApbE"/>
</dbReference>
<dbReference type="EMBL" id="RDCL01000095">
    <property type="protein sequence ID" value="RMW51938.1"/>
    <property type="molecule type" value="Genomic_DNA"/>
</dbReference>
<evidence type="ECO:0000313" key="17">
    <source>
        <dbReference type="Proteomes" id="UP000276249"/>
    </source>
</evidence>
<keyword evidence="5 10" id="KW-0479">Metal-binding</keyword>
<keyword evidence="6 10" id="KW-0274">FAD</keyword>
<reference evidence="17 18" key="2">
    <citation type="submission" date="2018-10" db="EMBL/GenBank/DDBJ databases">
        <title>Genome sequences of five Lactobacillus pentosus strains isolated from brines of traditionally fermented spanish-style green table olives and differences between them.</title>
        <authorList>
            <person name="Jimenez Diaz R."/>
        </authorList>
    </citation>
    <scope>NUCLEOTIDE SEQUENCE [LARGE SCALE GENOMIC DNA]</scope>
    <source>
        <strain evidence="15 17">IG10</strain>
        <strain evidence="14 18">IG8</strain>
    </source>
</reference>
<dbReference type="Pfam" id="PF02424">
    <property type="entry name" value="ApbE"/>
    <property type="match status" value="1"/>
</dbReference>
<dbReference type="GeneID" id="49393350"/>
<dbReference type="PIRSF" id="PIRSF006268">
    <property type="entry name" value="ApbE"/>
    <property type="match status" value="1"/>
</dbReference>
<evidence type="ECO:0000256" key="8">
    <source>
        <dbReference type="ARBA" id="ARBA00031306"/>
    </source>
</evidence>
<reference evidence="13 16" key="1">
    <citation type="submission" date="2018-03" db="EMBL/GenBank/DDBJ databases">
        <title>Draft Genome Sequences of six Lactobacillus pentosus Strains Isolated from Brines of Traditionally Fermented Spanish-Style Green Table Olives.</title>
        <authorList>
            <person name="Calero-Delgado B."/>
            <person name="Martin-Platero A.M."/>
            <person name="Perez-Pulido A.J."/>
            <person name="Benitez-Cabello A."/>
            <person name="Casimiro-Soriguer C.S."/>
            <person name="Martinez-Bueno M."/>
            <person name="Arroyo-Lopez F.N."/>
            <person name="Rodriguez-Gomez F."/>
            <person name="Bautista-Gallego J."/>
            <person name="Garrido-Fernandez A."/>
            <person name="Jimenez-Diaz R."/>
        </authorList>
    </citation>
    <scope>NUCLEOTIDE SEQUENCE [LARGE SCALE GENOMIC DNA]</scope>
    <source>
        <strain evidence="13 16">IG2</strain>
    </source>
</reference>
<dbReference type="Proteomes" id="UP000281061">
    <property type="component" value="Unassembled WGS sequence"/>
</dbReference>
<evidence type="ECO:0000256" key="4">
    <source>
        <dbReference type="ARBA" id="ARBA00022679"/>
    </source>
</evidence>
<dbReference type="Proteomes" id="UP001151834">
    <property type="component" value="Unassembled WGS sequence"/>
</dbReference>
<evidence type="ECO:0000313" key="14">
    <source>
        <dbReference type="EMBL" id="RMW51938.1"/>
    </source>
</evidence>
<dbReference type="PANTHER" id="PTHR30040:SF2">
    <property type="entry name" value="FAD:PROTEIN FMN TRANSFERASE"/>
    <property type="match status" value="1"/>
</dbReference>
<proteinExistence type="inferred from homology"/>
<dbReference type="GO" id="GO:0016740">
    <property type="term" value="F:transferase activity"/>
    <property type="evidence" value="ECO:0007669"/>
    <property type="project" value="UniProtKB-UniRule"/>
</dbReference>
<dbReference type="AlphaFoldDB" id="A0A241RMS4"/>
<evidence type="ECO:0000256" key="1">
    <source>
        <dbReference type="ARBA" id="ARBA00011955"/>
    </source>
</evidence>
<keyword evidence="16" id="KW-1185">Reference proteome</keyword>
<comment type="caution">
    <text evidence="12">The sequence shown here is derived from an EMBL/GenBank/DDBJ whole genome shotgun (WGS) entry which is preliminary data.</text>
</comment>
<evidence type="ECO:0000256" key="10">
    <source>
        <dbReference type="PIRNR" id="PIRNR006268"/>
    </source>
</evidence>
<dbReference type="EC" id="2.7.1.180" evidence="1 10"/>
<sequence>MKLKKWIQIGLIAVLILPLSACGITSSKQKNASSRPKPTKVIKTPIEDTQFMMGTVVTLRIYNKGKDKVLDGAFKLLKSEAKKITVNQKGSEIDKINAAAGKHPVTVSKDIYPMIKAAYYYSENSDESFDLAIGPITSLWHIGFSDAKVPTKQEIATNVKLVDYRQVKLNDKKRTVYLKKKGMQLDLGGIAKGYMTDQVKTYLLDHGVSTAIIDLGGNIYVLGDSPKGTKSGNWTVGIQDPKASRGTAIGSLPAKNMSIVTSGIYERYLKKNGKVYSHLMDPQTGAPYQNNLMGVSIISKKSVDGDALSTATFDKGLRSGMKYINSKADQGIGAIFITKDKKVYVSDNLKKKFTLFGDDGYKFGPTSDLK</sequence>
<protein>
    <recommendedName>
        <fullName evidence="2 10">FAD:protein FMN transferase</fullName>
        <ecNumber evidence="1 10">2.7.1.180</ecNumber>
    </recommendedName>
    <alternativeName>
        <fullName evidence="8 10">Flavin transferase</fullName>
    </alternativeName>
</protein>
<dbReference type="Proteomes" id="UP000276249">
    <property type="component" value="Unassembled WGS sequence"/>
</dbReference>
<evidence type="ECO:0000256" key="2">
    <source>
        <dbReference type="ARBA" id="ARBA00016337"/>
    </source>
</evidence>
<keyword evidence="7 10" id="KW-0460">Magnesium</keyword>
<evidence type="ECO:0000256" key="6">
    <source>
        <dbReference type="ARBA" id="ARBA00022827"/>
    </source>
</evidence>
<evidence type="ECO:0000256" key="9">
    <source>
        <dbReference type="ARBA" id="ARBA00048540"/>
    </source>
</evidence>
<dbReference type="PANTHER" id="PTHR30040">
    <property type="entry name" value="THIAMINE BIOSYNTHESIS LIPOPROTEIN APBE"/>
    <property type="match status" value="1"/>
</dbReference>
<comment type="similarity">
    <text evidence="10">Belongs to the ApbE family.</text>
</comment>
<evidence type="ECO:0000313" key="18">
    <source>
        <dbReference type="Proteomes" id="UP000281061"/>
    </source>
</evidence>
<dbReference type="EMBL" id="PVOB01000191">
    <property type="protein sequence ID" value="PRO94247.1"/>
    <property type="molecule type" value="Genomic_DNA"/>
</dbReference>
<comment type="catalytic activity">
    <reaction evidence="9 10">
        <text>L-threonyl-[protein] + FAD = FMN-L-threonyl-[protein] + AMP + H(+)</text>
        <dbReference type="Rhea" id="RHEA:36847"/>
        <dbReference type="Rhea" id="RHEA-COMP:11060"/>
        <dbReference type="Rhea" id="RHEA-COMP:11061"/>
        <dbReference type="ChEBI" id="CHEBI:15378"/>
        <dbReference type="ChEBI" id="CHEBI:30013"/>
        <dbReference type="ChEBI" id="CHEBI:57692"/>
        <dbReference type="ChEBI" id="CHEBI:74257"/>
        <dbReference type="ChEBI" id="CHEBI:456215"/>
        <dbReference type="EC" id="2.7.1.180"/>
    </reaction>
</comment>
<gene>
    <name evidence="13" type="ORF">C6Y08_11005</name>
    <name evidence="14" type="ORF">D6U17_15475</name>
    <name evidence="15" type="ORF">D6U18_01190</name>
    <name evidence="12" type="ORF">OOJ94_06210</name>
</gene>
<feature type="binding site" evidence="11">
    <location>
        <position position="310"/>
    </location>
    <ligand>
        <name>Mg(2+)</name>
        <dbReference type="ChEBI" id="CHEBI:18420"/>
    </ligand>
</feature>
<evidence type="ECO:0000313" key="19">
    <source>
        <dbReference type="Proteomes" id="UP001151834"/>
    </source>
</evidence>
<comment type="cofactor">
    <cofactor evidence="11">
        <name>Mg(2+)</name>
        <dbReference type="ChEBI" id="CHEBI:18420"/>
    </cofactor>
    <cofactor evidence="11">
        <name>Mn(2+)</name>
        <dbReference type="ChEBI" id="CHEBI:29035"/>
    </cofactor>
    <text evidence="11">Magnesium. Can also use manganese.</text>
</comment>
<evidence type="ECO:0000313" key="13">
    <source>
        <dbReference type="EMBL" id="PRO94247.1"/>
    </source>
</evidence>
<dbReference type="GO" id="GO:0046872">
    <property type="term" value="F:metal ion binding"/>
    <property type="evidence" value="ECO:0007669"/>
    <property type="project" value="UniProtKB-UniRule"/>
</dbReference>
<reference evidence="12" key="3">
    <citation type="submission" date="2022-11" db="EMBL/GenBank/DDBJ databases">
        <authorList>
            <person name="Wang Z."/>
        </authorList>
    </citation>
    <scope>NUCLEOTIDE SEQUENCE</scope>
    <source>
        <strain evidence="12">P2000</strain>
    </source>
</reference>
<dbReference type="InterPro" id="IPR003374">
    <property type="entry name" value="ApbE-like_sf"/>
</dbReference>
<evidence type="ECO:0000256" key="7">
    <source>
        <dbReference type="ARBA" id="ARBA00022842"/>
    </source>
</evidence>
<dbReference type="EMBL" id="RDCJ01000013">
    <property type="protein sequence ID" value="RMW52183.1"/>
    <property type="molecule type" value="Genomic_DNA"/>
</dbReference>
<organism evidence="12 19">
    <name type="scientific">Lactiplantibacillus pentosus</name>
    <name type="common">Lactobacillus pentosus</name>
    <dbReference type="NCBI Taxonomy" id="1589"/>
    <lineage>
        <taxon>Bacteria</taxon>
        <taxon>Bacillati</taxon>
        <taxon>Bacillota</taxon>
        <taxon>Bacilli</taxon>
        <taxon>Lactobacillales</taxon>
        <taxon>Lactobacillaceae</taxon>
        <taxon>Lactiplantibacillus</taxon>
    </lineage>
</organism>
<evidence type="ECO:0000256" key="11">
    <source>
        <dbReference type="PIRSR" id="PIRSR006268-2"/>
    </source>
</evidence>
<feature type="binding site" evidence="11">
    <location>
        <position position="189"/>
    </location>
    <ligand>
        <name>Mg(2+)</name>
        <dbReference type="ChEBI" id="CHEBI:18420"/>
    </ligand>
</feature>
<name>A0A241RMS4_LACPE</name>
<evidence type="ECO:0000313" key="16">
    <source>
        <dbReference type="Proteomes" id="UP000238378"/>
    </source>
</evidence>
<dbReference type="EMBL" id="JAPEQV010000005">
    <property type="protein sequence ID" value="MDF2312401.1"/>
    <property type="molecule type" value="Genomic_DNA"/>
</dbReference>
<dbReference type="OrthoDB" id="9778595at2"/>
<evidence type="ECO:0000313" key="12">
    <source>
        <dbReference type="EMBL" id="MDF2312401.1"/>
    </source>
</evidence>
<feature type="binding site" evidence="11">
    <location>
        <position position="306"/>
    </location>
    <ligand>
        <name>Mg(2+)</name>
        <dbReference type="ChEBI" id="CHEBI:18420"/>
    </ligand>
</feature>
<keyword evidence="4 10" id="KW-0808">Transferase</keyword>
<reference evidence="12" key="4">
    <citation type="journal article" date="2023" name="Front Nutr">
        <title>Lactiplantibacillus pentosus P2020 protects the hyperuricemia and renal inflammation in mice.</title>
        <authorList>
            <person name="Wang Z."/>
            <person name="Song L."/>
            <person name="Li X."/>
            <person name="Xiao Y."/>
            <person name="Huang Y."/>
            <person name="Zhang Y."/>
            <person name="Li J."/>
            <person name="Li M."/>
            <person name="Ren Z."/>
        </authorList>
    </citation>
    <scope>NUCLEOTIDE SEQUENCE</scope>
    <source>
        <strain evidence="12">P2000</strain>
    </source>
</reference>
<keyword evidence="3 10" id="KW-0285">Flavoprotein</keyword>
<accession>A0A241RMS4</accession>
<dbReference type="SUPFAM" id="SSF143631">
    <property type="entry name" value="ApbE-like"/>
    <property type="match status" value="1"/>
</dbReference>
<evidence type="ECO:0000313" key="15">
    <source>
        <dbReference type="EMBL" id="RMW52183.1"/>
    </source>
</evidence>
<dbReference type="Gene3D" id="3.10.520.10">
    <property type="entry name" value="ApbE-like domains"/>
    <property type="match status" value="1"/>
</dbReference>
<dbReference type="Proteomes" id="UP000238378">
    <property type="component" value="Unassembled WGS sequence"/>
</dbReference>
<dbReference type="RefSeq" id="WP_050338970.1">
    <property type="nucleotide sequence ID" value="NZ_BJZC01000011.1"/>
</dbReference>
<evidence type="ECO:0000256" key="3">
    <source>
        <dbReference type="ARBA" id="ARBA00022630"/>
    </source>
</evidence>
<evidence type="ECO:0000256" key="5">
    <source>
        <dbReference type="ARBA" id="ARBA00022723"/>
    </source>
</evidence>